<name>A0A2P2R576_RHIMU</name>
<dbReference type="EMBL" id="GGEC01093823">
    <property type="protein sequence ID" value="MBX74307.1"/>
    <property type="molecule type" value="Transcribed_RNA"/>
</dbReference>
<proteinExistence type="predicted"/>
<feature type="transmembrane region" description="Helical" evidence="1">
    <location>
        <begin position="24"/>
        <end position="39"/>
    </location>
</feature>
<dbReference type="AlphaFoldDB" id="A0A2P2R576"/>
<reference evidence="2" key="1">
    <citation type="submission" date="2018-02" db="EMBL/GenBank/DDBJ databases">
        <title>Rhizophora mucronata_Transcriptome.</title>
        <authorList>
            <person name="Meera S.P."/>
            <person name="Sreeshan A."/>
            <person name="Augustine A."/>
        </authorList>
    </citation>
    <scope>NUCLEOTIDE SEQUENCE</scope>
    <source>
        <tissue evidence="2">Leaf</tissue>
    </source>
</reference>
<sequence length="40" mass="4843">MAFFLAFLALFIYKLEILVQYNALYIPLCIFSYICFYIFC</sequence>
<accession>A0A2P2R576</accession>
<organism evidence="2">
    <name type="scientific">Rhizophora mucronata</name>
    <name type="common">Asiatic mangrove</name>
    <dbReference type="NCBI Taxonomy" id="61149"/>
    <lineage>
        <taxon>Eukaryota</taxon>
        <taxon>Viridiplantae</taxon>
        <taxon>Streptophyta</taxon>
        <taxon>Embryophyta</taxon>
        <taxon>Tracheophyta</taxon>
        <taxon>Spermatophyta</taxon>
        <taxon>Magnoliopsida</taxon>
        <taxon>eudicotyledons</taxon>
        <taxon>Gunneridae</taxon>
        <taxon>Pentapetalae</taxon>
        <taxon>rosids</taxon>
        <taxon>fabids</taxon>
        <taxon>Malpighiales</taxon>
        <taxon>Rhizophoraceae</taxon>
        <taxon>Rhizophora</taxon>
    </lineage>
</organism>
<protein>
    <submittedName>
        <fullName evidence="2">Uncharacterized protein</fullName>
    </submittedName>
</protein>
<evidence type="ECO:0000313" key="2">
    <source>
        <dbReference type="EMBL" id="MBX74307.1"/>
    </source>
</evidence>
<keyword evidence="1" id="KW-0812">Transmembrane</keyword>
<keyword evidence="1" id="KW-1133">Transmembrane helix</keyword>
<evidence type="ECO:0000256" key="1">
    <source>
        <dbReference type="SAM" id="Phobius"/>
    </source>
</evidence>
<keyword evidence="1" id="KW-0472">Membrane</keyword>